<evidence type="ECO:0000259" key="2">
    <source>
        <dbReference type="Pfam" id="PF09972"/>
    </source>
</evidence>
<proteinExistence type="predicted"/>
<feature type="transmembrane region" description="Helical" evidence="1">
    <location>
        <begin position="418"/>
        <end position="436"/>
    </location>
</feature>
<feature type="domain" description="DUF2207" evidence="2">
    <location>
        <begin position="3"/>
        <end position="179"/>
    </location>
</feature>
<keyword evidence="1" id="KW-0812">Transmembrane</keyword>
<organism evidence="4 5">
    <name type="scientific">Alkaliphilus flagellatus</name>
    <dbReference type="NCBI Taxonomy" id="2841507"/>
    <lineage>
        <taxon>Bacteria</taxon>
        <taxon>Bacillati</taxon>
        <taxon>Bacillota</taxon>
        <taxon>Clostridia</taxon>
        <taxon>Peptostreptococcales</taxon>
        <taxon>Natronincolaceae</taxon>
        <taxon>Alkaliphilus</taxon>
    </lineage>
</organism>
<dbReference type="EMBL" id="JAHLQK010000005">
    <property type="protein sequence ID" value="MBU5677277.1"/>
    <property type="molecule type" value="Genomic_DNA"/>
</dbReference>
<evidence type="ECO:0000256" key="1">
    <source>
        <dbReference type="SAM" id="Phobius"/>
    </source>
</evidence>
<protein>
    <submittedName>
        <fullName evidence="4">DUF2207 domain-containing protein</fullName>
    </submittedName>
</protein>
<feature type="transmembrane region" description="Helical" evidence="1">
    <location>
        <begin position="223"/>
        <end position="244"/>
    </location>
</feature>
<reference evidence="4 5" key="1">
    <citation type="submission" date="2021-06" db="EMBL/GenBank/DDBJ databases">
        <authorList>
            <person name="Sun Q."/>
            <person name="Li D."/>
        </authorList>
    </citation>
    <scope>NUCLEOTIDE SEQUENCE [LARGE SCALE GENOMIC DNA]</scope>
    <source>
        <strain evidence="4 5">MSJ-5</strain>
    </source>
</reference>
<dbReference type="Proteomes" id="UP000779508">
    <property type="component" value="Unassembled WGS sequence"/>
</dbReference>
<keyword evidence="1" id="KW-0472">Membrane</keyword>
<gene>
    <name evidence="4" type="ORF">KQI88_12720</name>
</gene>
<accession>A0ABS6G471</accession>
<dbReference type="Pfam" id="PF20990">
    <property type="entry name" value="DUF2207_C"/>
    <property type="match status" value="1"/>
</dbReference>
<dbReference type="InterPro" id="IPR048389">
    <property type="entry name" value="YciQ-like_C"/>
</dbReference>
<name>A0ABS6G471_9FIRM</name>
<feature type="transmembrane region" description="Helical" evidence="1">
    <location>
        <begin position="391"/>
        <end position="412"/>
    </location>
</feature>
<evidence type="ECO:0000313" key="5">
    <source>
        <dbReference type="Proteomes" id="UP000779508"/>
    </source>
</evidence>
<feature type="domain" description="Predicted membrane protein YciQ-like C-terminal" evidence="3">
    <location>
        <begin position="256"/>
        <end position="488"/>
    </location>
</feature>
<evidence type="ECO:0000259" key="3">
    <source>
        <dbReference type="Pfam" id="PF20990"/>
    </source>
</evidence>
<evidence type="ECO:0000313" key="4">
    <source>
        <dbReference type="EMBL" id="MBU5677277.1"/>
    </source>
</evidence>
<keyword evidence="5" id="KW-1185">Reference proteome</keyword>
<keyword evidence="1" id="KW-1133">Transmembrane helix</keyword>
<sequence length="562" mass="63888">MLENGDLSIVEDITFKFSGKYNGVFREIVLENTSGIEGIRVVENSKDKVLEYKLVEDAKKGDSNVFLAKEKNNSVTLQIFSPSKNEEKTFRIIYTIKNLAKKYNDIGELYYKFLGTENDTPIDFFSVNIRLPEKDVNDKVKIFAHGPLNGEINKISDNTVNLQVEDVPKSTFIEGRILFPREFISASQNIVDKDAYSNIMNEEAQLQEEIEENRIKREARGALFAKIASIVAAIEVIIFTLLAIKTRRLTDIQQERKYLDVPEDCTPAIAAYITSNIISSNTIIATILDLYRKGYIRVEDGEEFKKKKEMLKDFTITKVKEEDDKLMSHERYFMGWLINEMGDSQTVTTKDIEHYSKTNGSIFTKHYLEWQRKIKEDTITKGYFDNSTKKFGLPLVLFFPISLIISIVTLVYESVFGFVLLGTSVLILIQGIVLLSRKSDYGYEQYRKWLEFKKYMKKLKKDDSIDDLARYPKDISLIYGLALGIDNDILNKFNIETNYRESAFPYGYGWMYWYFILNNDKSNIFNKSINDSFSSVTPPVGGGGGFTGGGGGGAGGGGAGGF</sequence>
<dbReference type="Pfam" id="PF09972">
    <property type="entry name" value="DUF2207"/>
    <property type="match status" value="1"/>
</dbReference>
<dbReference type="InterPro" id="IPR018702">
    <property type="entry name" value="DUF2207"/>
</dbReference>
<comment type="caution">
    <text evidence="4">The sequence shown here is derived from an EMBL/GenBank/DDBJ whole genome shotgun (WGS) entry which is preliminary data.</text>
</comment>